<proteinExistence type="predicted"/>
<dbReference type="EMBL" id="WIGM01000837">
    <property type="protein sequence ID" value="KAF6810821.1"/>
    <property type="molecule type" value="Genomic_DNA"/>
</dbReference>
<evidence type="ECO:0000313" key="1">
    <source>
        <dbReference type="EMBL" id="KAF6810821.1"/>
    </source>
</evidence>
<organism evidence="1 2">
    <name type="scientific">Colletotrichum musicola</name>
    <dbReference type="NCBI Taxonomy" id="2175873"/>
    <lineage>
        <taxon>Eukaryota</taxon>
        <taxon>Fungi</taxon>
        <taxon>Dikarya</taxon>
        <taxon>Ascomycota</taxon>
        <taxon>Pezizomycotina</taxon>
        <taxon>Sordariomycetes</taxon>
        <taxon>Hypocreomycetidae</taxon>
        <taxon>Glomerellales</taxon>
        <taxon>Glomerellaceae</taxon>
        <taxon>Colletotrichum</taxon>
        <taxon>Colletotrichum orchidearum species complex</taxon>
    </lineage>
</organism>
<dbReference type="Proteomes" id="UP000639643">
    <property type="component" value="Unassembled WGS sequence"/>
</dbReference>
<sequence>MDSSAVEMDRIVVEILEMFRLSIVKKGCVAVRVVCITVVKVKVRAGIVDVIGQVSRGFIMADSSPTDDLHVAIAVVVHLHLSAPELVRHGRQKQNELESKGETSRIAAWHHSGGMLGWSASVTDRPTKVAGVL</sequence>
<comment type="caution">
    <text evidence="1">The sequence shown here is derived from an EMBL/GenBank/DDBJ whole genome shotgun (WGS) entry which is preliminary data.</text>
</comment>
<gene>
    <name evidence="1" type="ORF">CMUS01_13391</name>
</gene>
<dbReference type="AlphaFoldDB" id="A0A8H6JDR2"/>
<name>A0A8H6JDR2_9PEZI</name>
<reference evidence="1" key="1">
    <citation type="journal article" date="2020" name="Phytopathology">
        <title>Genome Sequence Resources of Colletotrichum truncatum, C. plurivorum, C. musicola, and C. sojae: Four Species Pathogenic to Soybean (Glycine max).</title>
        <authorList>
            <person name="Rogerio F."/>
            <person name="Boufleur T.R."/>
            <person name="Ciampi-Guillardi M."/>
            <person name="Sukno S.A."/>
            <person name="Thon M.R."/>
            <person name="Massola Junior N.S."/>
            <person name="Baroncelli R."/>
        </authorList>
    </citation>
    <scope>NUCLEOTIDE SEQUENCE</scope>
    <source>
        <strain evidence="1">LFN0074</strain>
    </source>
</reference>
<keyword evidence="2" id="KW-1185">Reference proteome</keyword>
<accession>A0A8H6JDR2</accession>
<evidence type="ECO:0000313" key="2">
    <source>
        <dbReference type="Proteomes" id="UP000639643"/>
    </source>
</evidence>
<protein>
    <submittedName>
        <fullName evidence="1">Uncharacterized protein</fullName>
    </submittedName>
</protein>